<proteinExistence type="predicted"/>
<evidence type="ECO:0000313" key="2">
    <source>
        <dbReference type="Proteomes" id="UP001054945"/>
    </source>
</evidence>
<dbReference type="Proteomes" id="UP001054945">
    <property type="component" value="Unassembled WGS sequence"/>
</dbReference>
<comment type="caution">
    <text evidence="1">The sequence shown here is derived from an EMBL/GenBank/DDBJ whole genome shotgun (WGS) entry which is preliminary data.</text>
</comment>
<protein>
    <submittedName>
        <fullName evidence="1">Uncharacterized protein</fullName>
    </submittedName>
</protein>
<gene>
    <name evidence="1" type="ORF">CEXT_73371</name>
</gene>
<reference evidence="1 2" key="1">
    <citation type="submission" date="2021-06" db="EMBL/GenBank/DDBJ databases">
        <title>Caerostris extrusa draft genome.</title>
        <authorList>
            <person name="Kono N."/>
            <person name="Arakawa K."/>
        </authorList>
    </citation>
    <scope>NUCLEOTIDE SEQUENCE [LARGE SCALE GENOMIC DNA]</scope>
</reference>
<dbReference type="EMBL" id="BPLR01000408">
    <property type="protein sequence ID" value="GIY94608.1"/>
    <property type="molecule type" value="Genomic_DNA"/>
</dbReference>
<sequence length="143" mass="16339">MSVFKVDGIFQFSDKLFLPTIHFSVLKCGAFKNKTFFLGCSKWIRHPCSRCTQTSKCRPIPPCKWAARLNMRTSSVSVTSIARLGACTLLHTPVWGYAIAPLGVYLGRVYARFSVPFLIMNTFFFCMFVNEKWRSDTFLGRSE</sequence>
<name>A0AAV4XLL5_CAEEX</name>
<keyword evidence="2" id="KW-1185">Reference proteome</keyword>
<dbReference type="AlphaFoldDB" id="A0AAV4XLL5"/>
<accession>A0AAV4XLL5</accession>
<evidence type="ECO:0000313" key="1">
    <source>
        <dbReference type="EMBL" id="GIY94608.1"/>
    </source>
</evidence>
<organism evidence="1 2">
    <name type="scientific">Caerostris extrusa</name>
    <name type="common">Bark spider</name>
    <name type="synonym">Caerostris bankana</name>
    <dbReference type="NCBI Taxonomy" id="172846"/>
    <lineage>
        <taxon>Eukaryota</taxon>
        <taxon>Metazoa</taxon>
        <taxon>Ecdysozoa</taxon>
        <taxon>Arthropoda</taxon>
        <taxon>Chelicerata</taxon>
        <taxon>Arachnida</taxon>
        <taxon>Araneae</taxon>
        <taxon>Araneomorphae</taxon>
        <taxon>Entelegynae</taxon>
        <taxon>Araneoidea</taxon>
        <taxon>Araneidae</taxon>
        <taxon>Caerostris</taxon>
    </lineage>
</organism>